<dbReference type="RefSeq" id="WP_074927810.1">
    <property type="nucleotide sequence ID" value="NZ_FOWR01000027.1"/>
</dbReference>
<evidence type="ECO:0000313" key="4">
    <source>
        <dbReference type="EMBL" id="SFP86306.1"/>
    </source>
</evidence>
<organism evidence="4 5">
    <name type="scientific">Enterovibrio norvegicus DSM 15893</name>
    <dbReference type="NCBI Taxonomy" id="1121869"/>
    <lineage>
        <taxon>Bacteria</taxon>
        <taxon>Pseudomonadati</taxon>
        <taxon>Pseudomonadota</taxon>
        <taxon>Gammaproteobacteria</taxon>
        <taxon>Vibrionales</taxon>
        <taxon>Vibrionaceae</taxon>
        <taxon>Enterovibrio</taxon>
    </lineage>
</organism>
<keyword evidence="2" id="KW-1133">Transmembrane helix</keyword>
<dbReference type="CDD" id="cd03011">
    <property type="entry name" value="TlpA_like_ScsD_MtbDsbE"/>
    <property type="match status" value="1"/>
</dbReference>
<dbReference type="STRING" id="1121869.SAMN03084138_03330"/>
<dbReference type="PANTHER" id="PTHR42852">
    <property type="entry name" value="THIOL:DISULFIDE INTERCHANGE PROTEIN DSBE"/>
    <property type="match status" value="1"/>
</dbReference>
<evidence type="ECO:0000313" key="5">
    <source>
        <dbReference type="Proteomes" id="UP000182692"/>
    </source>
</evidence>
<dbReference type="OrthoDB" id="9796554at2"/>
<dbReference type="GO" id="GO:0015036">
    <property type="term" value="F:disulfide oxidoreductase activity"/>
    <property type="evidence" value="ECO:0007669"/>
    <property type="project" value="UniProtKB-ARBA"/>
</dbReference>
<dbReference type="InterPro" id="IPR050553">
    <property type="entry name" value="Thioredoxin_ResA/DsbE_sf"/>
</dbReference>
<evidence type="ECO:0000259" key="3">
    <source>
        <dbReference type="PROSITE" id="PS51352"/>
    </source>
</evidence>
<feature type="transmembrane region" description="Helical" evidence="2">
    <location>
        <begin position="20"/>
        <end position="39"/>
    </location>
</feature>
<name>A0A1I5TVG7_9GAMM</name>
<feature type="domain" description="Thioredoxin" evidence="3">
    <location>
        <begin position="46"/>
        <end position="178"/>
    </location>
</feature>
<dbReference type="PROSITE" id="PS51352">
    <property type="entry name" value="THIOREDOXIN_2"/>
    <property type="match status" value="1"/>
</dbReference>
<keyword evidence="2" id="KW-0472">Membrane</keyword>
<evidence type="ECO:0000256" key="2">
    <source>
        <dbReference type="SAM" id="Phobius"/>
    </source>
</evidence>
<proteinExistence type="predicted"/>
<dbReference type="GeneID" id="35874399"/>
<dbReference type="PROSITE" id="PS00194">
    <property type="entry name" value="THIOREDOXIN_1"/>
    <property type="match status" value="1"/>
</dbReference>
<sequence>MSDNTPQKMEPKRKWKNPKWWLREFATLVVLFSVMAFAMDWWRTQDMPKGAVPAMPMTTISGYAIDLVALSHDEPVVLYFWATWCPACKFVTPTINWLSDSYPVVSIAMTSGDNRRISAFLNSHDLQFDTVNDEKGTLGQTWGIQATPTIVIIKNGKVESITTGISTPLGLLARLWFS</sequence>
<keyword evidence="2" id="KW-0812">Transmembrane</keyword>
<dbReference type="PANTHER" id="PTHR42852:SF17">
    <property type="entry name" value="THIOREDOXIN-LIKE PROTEIN HI_1115"/>
    <property type="match status" value="1"/>
</dbReference>
<gene>
    <name evidence="4" type="ORF">SAMN03084138_03330</name>
</gene>
<dbReference type="SUPFAM" id="SSF52833">
    <property type="entry name" value="Thioredoxin-like"/>
    <property type="match status" value="1"/>
</dbReference>
<dbReference type="InterPro" id="IPR017937">
    <property type="entry name" value="Thioredoxin_CS"/>
</dbReference>
<evidence type="ECO:0000256" key="1">
    <source>
        <dbReference type="ARBA" id="ARBA00023284"/>
    </source>
</evidence>
<dbReference type="AlphaFoldDB" id="A0A1I5TVG7"/>
<dbReference type="InterPro" id="IPR012336">
    <property type="entry name" value="Thioredoxin-like_fold"/>
</dbReference>
<dbReference type="Gene3D" id="3.40.30.10">
    <property type="entry name" value="Glutaredoxin"/>
    <property type="match status" value="1"/>
</dbReference>
<protein>
    <submittedName>
        <fullName evidence="4">Thioredoxin</fullName>
    </submittedName>
</protein>
<accession>A0A1I5TVG7</accession>
<keyword evidence="1" id="KW-0676">Redox-active center</keyword>
<dbReference type="Pfam" id="PF13905">
    <property type="entry name" value="Thioredoxin_8"/>
    <property type="match status" value="1"/>
</dbReference>
<dbReference type="InterPro" id="IPR013766">
    <property type="entry name" value="Thioredoxin_domain"/>
</dbReference>
<dbReference type="Proteomes" id="UP000182692">
    <property type="component" value="Unassembled WGS sequence"/>
</dbReference>
<dbReference type="EMBL" id="FOWR01000027">
    <property type="protein sequence ID" value="SFP86306.1"/>
    <property type="molecule type" value="Genomic_DNA"/>
</dbReference>
<reference evidence="4 5" key="1">
    <citation type="submission" date="2016-10" db="EMBL/GenBank/DDBJ databases">
        <authorList>
            <person name="de Groot N.N."/>
        </authorList>
    </citation>
    <scope>NUCLEOTIDE SEQUENCE [LARGE SCALE GENOMIC DNA]</scope>
    <source>
        <strain evidence="4 5">DSM 15893</strain>
    </source>
</reference>
<dbReference type="InterPro" id="IPR036249">
    <property type="entry name" value="Thioredoxin-like_sf"/>
</dbReference>